<name>F0RNF8_DEIPM</name>
<evidence type="ECO:0000313" key="15">
    <source>
        <dbReference type="EMBL" id="ADY26284.1"/>
    </source>
</evidence>
<dbReference type="KEGG" id="dpt:Deipr_1132"/>
<feature type="region of interest" description="Disordered" evidence="14">
    <location>
        <begin position="26"/>
        <end position="46"/>
    </location>
</feature>
<dbReference type="eggNOG" id="COG2723">
    <property type="taxonomic scope" value="Bacteria"/>
</dbReference>
<evidence type="ECO:0000313" key="16">
    <source>
        <dbReference type="Proteomes" id="UP000007718"/>
    </source>
</evidence>
<evidence type="ECO:0000256" key="6">
    <source>
        <dbReference type="ARBA" id="ARBA00023001"/>
    </source>
</evidence>
<sequence length="485" mass="54388">MTDLAFPPGFLWGGAVAANQVEGAWNEGGKGPSTADVATAGSREVPRDYTDGVQPGRFYPSHGAVDFYHRYREDIALFAEMGFRAFRTSVNWSRIFPNGDETEPNAAGLDFYDRLVDELLAHGIRPVLTLSHYEVPYGLVERYGAWRDRRLVEFFARYSESVFSRLGDRVEHWLTFNEINAITLFPFVPAGLRFGAEDHRDSVIYQAAHHQLLASARAVELARQYSPRSQVGMMMLYPTTYAQTCHPEDALARVQMMRPHWLFPEVQVHGRYPSWAAAFLREKGVTLNLQPGDAELLARGTVDYIGISYYMSVVASHQEGGEISHGNIAGGFRNPYLTESDWGWQIDPVGLRLALNELNDRYHKPIFVVENGLGAYDELTADGRIHDPYRSEYLAAHLRQVHAAINEDGVEVMGFTPWGCLDCVSMSTGQMSKRYGLIYVDRDDAGEGSLRRIRKDSFEWYREVIASNGASLLDGSSAAKAAHSK</sequence>
<comment type="pathway">
    <text evidence="2">Glycan metabolism; cellulose degradation.</text>
</comment>
<evidence type="ECO:0000256" key="11">
    <source>
        <dbReference type="PROSITE-ProRule" id="PRU10055"/>
    </source>
</evidence>
<dbReference type="InterPro" id="IPR018120">
    <property type="entry name" value="Glyco_hydro_1_AS"/>
</dbReference>
<accession>F0RNF8</accession>
<comment type="catalytic activity">
    <reaction evidence="1">
        <text>Hydrolysis of terminal, non-reducing beta-D-glucosyl residues with release of beta-D-glucose.</text>
        <dbReference type="EC" id="3.2.1.21"/>
    </reaction>
</comment>
<dbReference type="PROSITE" id="PS00572">
    <property type="entry name" value="GLYCOSYL_HYDROL_F1_1"/>
    <property type="match status" value="1"/>
</dbReference>
<keyword evidence="16" id="KW-1185">Reference proteome</keyword>
<keyword evidence="8 13" id="KW-0326">Glycosidase</keyword>
<keyword evidence="9" id="KW-0624">Polysaccharide degradation</keyword>
<keyword evidence="6" id="KW-0136">Cellulose degradation</keyword>
<organism evidence="15 16">
    <name type="scientific">Deinococcus proteolyticus (strain ATCC 35074 / DSM 20540 / JCM 6276 / NBRC 101906 / NCIMB 13154 / VKM Ac-1939 / CCM 2703 / MRP)</name>
    <dbReference type="NCBI Taxonomy" id="693977"/>
    <lineage>
        <taxon>Bacteria</taxon>
        <taxon>Thermotogati</taxon>
        <taxon>Deinococcota</taxon>
        <taxon>Deinococci</taxon>
        <taxon>Deinococcales</taxon>
        <taxon>Deinococcaceae</taxon>
        <taxon>Deinococcus</taxon>
    </lineage>
</organism>
<reference evidence="15 16" key="2">
    <citation type="journal article" date="2012" name="Stand. Genomic Sci.">
        <title>Complete genome sequence of the orange-red pigmented, radioresistant Deinococcus proteolyticus type strain (MRP(T)).</title>
        <authorList>
            <person name="Copeland A."/>
            <person name="Zeytun A."/>
            <person name="Yassawong M."/>
            <person name="Nolan M."/>
            <person name="Lucas S."/>
            <person name="Hammon N."/>
            <person name="Deshpande S."/>
            <person name="Cheng J.F."/>
            <person name="Han C."/>
            <person name="Tapia R."/>
            <person name="Goodwin L.A."/>
            <person name="Pitluck S."/>
            <person name="Mavromatis K."/>
            <person name="Liolios K."/>
            <person name="Pagani I."/>
            <person name="Ivanova N."/>
            <person name="Mikhailova N."/>
            <person name="Pati A."/>
            <person name="Chen A."/>
            <person name="Palaniappan K."/>
            <person name="Land M."/>
            <person name="Hauser L."/>
            <person name="Jeffries C.D."/>
            <person name="Brambilla E.M."/>
            <person name="Rohde M."/>
            <person name="Sikorski J."/>
            <person name="Pukall R."/>
            <person name="Goker M."/>
            <person name="Detter J.C."/>
            <person name="Woyke T."/>
            <person name="Bristow J."/>
            <person name="Eisen J.A."/>
            <person name="Markowitz V."/>
            <person name="Hugenholtz P."/>
            <person name="Kyrpides N.C."/>
            <person name="Klenk H.P."/>
            <person name="Lapidus A."/>
        </authorList>
    </citation>
    <scope>NUCLEOTIDE SEQUENCE [LARGE SCALE GENOMIC DNA]</scope>
    <source>
        <strain evidence="16">ATCC 35074 / DSM 20540 / JCM 6276 / NBRC 101906 / NCIMB 13154 / VKM Ac-1939 / CCM 2703 / MRP</strain>
    </source>
</reference>
<evidence type="ECO:0000256" key="13">
    <source>
        <dbReference type="RuleBase" id="RU004468"/>
    </source>
</evidence>
<dbReference type="AlphaFoldDB" id="F0RNF8"/>
<dbReference type="Gene3D" id="3.20.20.80">
    <property type="entry name" value="Glycosidases"/>
    <property type="match status" value="1"/>
</dbReference>
<evidence type="ECO:0000256" key="4">
    <source>
        <dbReference type="ARBA" id="ARBA00012744"/>
    </source>
</evidence>
<evidence type="ECO:0000256" key="2">
    <source>
        <dbReference type="ARBA" id="ARBA00004987"/>
    </source>
</evidence>
<keyword evidence="7" id="KW-0119">Carbohydrate metabolism</keyword>
<dbReference type="InterPro" id="IPR001360">
    <property type="entry name" value="Glyco_hydro_1"/>
</dbReference>
<evidence type="ECO:0000256" key="10">
    <source>
        <dbReference type="ARBA" id="ARBA00032594"/>
    </source>
</evidence>
<dbReference type="GO" id="GO:0005829">
    <property type="term" value="C:cytosol"/>
    <property type="evidence" value="ECO:0007669"/>
    <property type="project" value="TreeGrafter"/>
</dbReference>
<dbReference type="Proteomes" id="UP000007718">
    <property type="component" value="Chromosome"/>
</dbReference>
<dbReference type="HOGENOM" id="CLU_001859_1_3_0"/>
<dbReference type="OrthoDB" id="1688691at2"/>
<protein>
    <recommendedName>
        <fullName evidence="4">beta-glucosidase</fullName>
        <ecNumber evidence="4">3.2.1.21</ecNumber>
    </recommendedName>
    <alternativeName>
        <fullName evidence="10">Beta-D-glucoside glucohydrolase</fullName>
    </alternativeName>
</protein>
<dbReference type="PANTHER" id="PTHR10353:SF122">
    <property type="entry name" value="6-PHOSPHO-BETA-GLUCOSIDASE ASCB-RELATED"/>
    <property type="match status" value="1"/>
</dbReference>
<proteinExistence type="inferred from homology"/>
<dbReference type="GO" id="GO:0008422">
    <property type="term" value="F:beta-glucosidase activity"/>
    <property type="evidence" value="ECO:0007669"/>
    <property type="project" value="UniProtKB-EC"/>
</dbReference>
<dbReference type="SUPFAM" id="SSF51445">
    <property type="entry name" value="(Trans)glycosidases"/>
    <property type="match status" value="1"/>
</dbReference>
<evidence type="ECO:0000256" key="1">
    <source>
        <dbReference type="ARBA" id="ARBA00000448"/>
    </source>
</evidence>
<dbReference type="EC" id="3.2.1.21" evidence="4"/>
<dbReference type="PANTHER" id="PTHR10353">
    <property type="entry name" value="GLYCOSYL HYDROLASE"/>
    <property type="match status" value="1"/>
</dbReference>
<evidence type="ECO:0000256" key="3">
    <source>
        <dbReference type="ARBA" id="ARBA00010838"/>
    </source>
</evidence>
<dbReference type="EMBL" id="CP002536">
    <property type="protein sequence ID" value="ADY26284.1"/>
    <property type="molecule type" value="Genomic_DNA"/>
</dbReference>
<dbReference type="InterPro" id="IPR033132">
    <property type="entry name" value="GH_1_N_CS"/>
</dbReference>
<dbReference type="PRINTS" id="PR00131">
    <property type="entry name" value="GLHYDRLASE1"/>
</dbReference>
<evidence type="ECO:0000256" key="9">
    <source>
        <dbReference type="ARBA" id="ARBA00023326"/>
    </source>
</evidence>
<evidence type="ECO:0000256" key="8">
    <source>
        <dbReference type="ARBA" id="ARBA00023295"/>
    </source>
</evidence>
<evidence type="ECO:0000256" key="12">
    <source>
        <dbReference type="RuleBase" id="RU003690"/>
    </source>
</evidence>
<gene>
    <name evidence="15" type="ordered locus">Deipr_1132</name>
</gene>
<evidence type="ECO:0000256" key="5">
    <source>
        <dbReference type="ARBA" id="ARBA00022801"/>
    </source>
</evidence>
<feature type="active site" description="Nucleophile" evidence="11">
    <location>
        <position position="370"/>
    </location>
</feature>
<reference evidence="16" key="1">
    <citation type="submission" date="2011-02" db="EMBL/GenBank/DDBJ databases">
        <title>The complete sequence of chromosome of Deinococcus proteolyticus DSM 20540.</title>
        <authorList>
            <consortium name="US DOE Joint Genome Institute (JGI-PGF)"/>
            <person name="Lucas S."/>
            <person name="Copeland A."/>
            <person name="Lapidus A."/>
            <person name="Bruce D."/>
            <person name="Goodwin L."/>
            <person name="Pitluck S."/>
            <person name="Kyrpides N."/>
            <person name="Mavromatis K."/>
            <person name="Pagani I."/>
            <person name="Ivanova N."/>
            <person name="Ovchinnikova G."/>
            <person name="Zeytun A."/>
            <person name="Detter J.C."/>
            <person name="Han C."/>
            <person name="Land M."/>
            <person name="Hauser L."/>
            <person name="Markowitz V."/>
            <person name="Cheng J.-F."/>
            <person name="Hugenholtz P."/>
            <person name="Woyke T."/>
            <person name="Wu D."/>
            <person name="Pukall R."/>
            <person name="Steenblock K."/>
            <person name="Brambilla E."/>
            <person name="Klenk H.-P."/>
            <person name="Eisen J.A."/>
        </authorList>
    </citation>
    <scope>NUCLEOTIDE SEQUENCE [LARGE SCALE GENOMIC DNA]</scope>
    <source>
        <strain evidence="16">ATCC 35074 / DSM 20540 / JCM 6276 / NBRC 101906 / NCIMB 13154 / VKM Ac-1939 / CCM 2703 / MRP</strain>
    </source>
</reference>
<evidence type="ECO:0000256" key="7">
    <source>
        <dbReference type="ARBA" id="ARBA00023277"/>
    </source>
</evidence>
<dbReference type="FunFam" id="3.20.20.80:FF:000004">
    <property type="entry name" value="Beta-glucosidase 6-phospho-beta-glucosidase"/>
    <property type="match status" value="1"/>
</dbReference>
<dbReference type="Pfam" id="PF00232">
    <property type="entry name" value="Glyco_hydro_1"/>
    <property type="match status" value="1"/>
</dbReference>
<comment type="similarity">
    <text evidence="3 12">Belongs to the glycosyl hydrolase 1 family.</text>
</comment>
<dbReference type="InterPro" id="IPR017853">
    <property type="entry name" value="GH"/>
</dbReference>
<dbReference type="GO" id="GO:0030245">
    <property type="term" value="P:cellulose catabolic process"/>
    <property type="evidence" value="ECO:0007669"/>
    <property type="project" value="UniProtKB-KW"/>
</dbReference>
<dbReference type="STRING" id="693977.Deipr_1132"/>
<dbReference type="PROSITE" id="PS00653">
    <property type="entry name" value="GLYCOSYL_HYDROL_F1_2"/>
    <property type="match status" value="1"/>
</dbReference>
<dbReference type="RefSeq" id="WP_013614893.1">
    <property type="nucleotide sequence ID" value="NC_015161.1"/>
</dbReference>
<keyword evidence="5 13" id="KW-0378">Hydrolase</keyword>
<evidence type="ECO:0000256" key="14">
    <source>
        <dbReference type="SAM" id="MobiDB-lite"/>
    </source>
</evidence>